<keyword evidence="6" id="KW-0238">DNA-binding</keyword>
<dbReference type="Proteomes" id="UP000784880">
    <property type="component" value="Unassembled WGS sequence"/>
</dbReference>
<dbReference type="PROSITE" id="PS51217">
    <property type="entry name" value="UVRD_HELICASE_CTER"/>
    <property type="match status" value="1"/>
</dbReference>
<gene>
    <name evidence="15" type="ORF">KS419_00015</name>
</gene>
<keyword evidence="2" id="KW-0227">DNA damage</keyword>
<name>A0ABS6J9G8_9BACI</name>
<feature type="domain" description="UvrD-like helicase C-terminal" evidence="14">
    <location>
        <begin position="456"/>
        <end position="725"/>
    </location>
</feature>
<dbReference type="Pfam" id="PF00580">
    <property type="entry name" value="UvrD-helicase"/>
    <property type="match status" value="1"/>
</dbReference>
<dbReference type="InterPro" id="IPR014016">
    <property type="entry name" value="UvrD-like_ATP-bd"/>
</dbReference>
<evidence type="ECO:0000256" key="2">
    <source>
        <dbReference type="ARBA" id="ARBA00022763"/>
    </source>
</evidence>
<evidence type="ECO:0000259" key="14">
    <source>
        <dbReference type="PROSITE" id="PS51217"/>
    </source>
</evidence>
<evidence type="ECO:0000256" key="12">
    <source>
        <dbReference type="PROSITE-ProRule" id="PRU00560"/>
    </source>
</evidence>
<evidence type="ECO:0000256" key="5">
    <source>
        <dbReference type="ARBA" id="ARBA00022840"/>
    </source>
</evidence>
<feature type="binding site" evidence="12">
    <location>
        <begin position="26"/>
        <end position="33"/>
    </location>
    <ligand>
        <name>ATP</name>
        <dbReference type="ChEBI" id="CHEBI:30616"/>
    </ligand>
</feature>
<dbReference type="PANTHER" id="PTHR11070">
    <property type="entry name" value="UVRD / RECB / PCRA DNA HELICASE FAMILY MEMBER"/>
    <property type="match status" value="1"/>
</dbReference>
<evidence type="ECO:0000259" key="13">
    <source>
        <dbReference type="PROSITE" id="PS51198"/>
    </source>
</evidence>
<dbReference type="EC" id="5.6.2.4" evidence="10"/>
<evidence type="ECO:0000256" key="8">
    <source>
        <dbReference type="ARBA" id="ARBA00023235"/>
    </source>
</evidence>
<keyword evidence="16" id="KW-1185">Reference proteome</keyword>
<protein>
    <recommendedName>
        <fullName evidence="10">DNA 3'-5' helicase</fullName>
        <ecNumber evidence="10">5.6.2.4</ecNumber>
    </recommendedName>
</protein>
<evidence type="ECO:0000256" key="7">
    <source>
        <dbReference type="ARBA" id="ARBA00023204"/>
    </source>
</evidence>
<dbReference type="InterPro" id="IPR014017">
    <property type="entry name" value="DNA_helicase_UvrD-like_C"/>
</dbReference>
<keyword evidence="8" id="KW-0413">Isomerase</keyword>
<comment type="catalytic activity">
    <reaction evidence="9">
        <text>Couples ATP hydrolysis with the unwinding of duplex DNA by translocating in the 3'-5' direction.</text>
        <dbReference type="EC" id="5.6.2.4"/>
    </reaction>
</comment>
<feature type="domain" description="UvrD-like helicase ATP-binding" evidence="13">
    <location>
        <begin position="5"/>
        <end position="437"/>
    </location>
</feature>
<dbReference type="Pfam" id="PF12705">
    <property type="entry name" value="PDDEXK_1"/>
    <property type="match status" value="1"/>
</dbReference>
<dbReference type="InterPro" id="IPR038726">
    <property type="entry name" value="PDDEXK_AddAB-type"/>
</dbReference>
<evidence type="ECO:0000256" key="9">
    <source>
        <dbReference type="ARBA" id="ARBA00034617"/>
    </source>
</evidence>
<dbReference type="Pfam" id="PF13361">
    <property type="entry name" value="UvrD_C"/>
    <property type="match status" value="1"/>
</dbReference>
<dbReference type="EMBL" id="JAHQCS010000001">
    <property type="protein sequence ID" value="MBU9710148.1"/>
    <property type="molecule type" value="Genomic_DNA"/>
</dbReference>
<keyword evidence="4 12" id="KW-0347">Helicase</keyword>
<evidence type="ECO:0000256" key="1">
    <source>
        <dbReference type="ARBA" id="ARBA00022741"/>
    </source>
</evidence>
<sequence>MSNRILDQGARDMILENVNINILVEAGAGSGKTTSLVGRIVNLIYSGAYKVEEIVAITFTRKAADELKVRFQSELEKRWKKESNPIVKARLAEALQNIDQCFLGTVHAFCARLLRERPIEAKLDLVFTELEEEDDNDLLEEAWHQFLQVVQDDTSFLLKDMEELGIQVDDLFGPFKELKEYPDVKWVSKKVSKPDLKSDFDTFLNLIKEAKKCIPDKEPDKGYDPVQKSILTAIQKVRHMDSIRDKDRIEIFELFNKKLKPTLKKWSSNEDAKFYSEKIAAFFEVSIAPLLKKWKEYCHPKIISFLRRGMNQYQQLKRERSLLNFQDLLINTRDLLKDHSEVRSYFQKKYRTLLIDEFQDTDPIQAEIMFFLTGKNTSEKVWTNCKPRPGSLFVVGDPKQAIYRFRRADMDTYNRVKKLILAHGGKILHLTMNFRTIGAVTESLNMVFEEQLPDQETVYQAAYRELNSYHQKSEDSFIGIKRLSIPSEYSKKDDVIAEDARNIAQSITELIEKGYNPSDFMILTRYNDGIVSYAEAIESHGIPVSVSGELIIGEMKEFKELSILLKAFVDPTDELSFLAVLRGTFFGVSDEELYQWKHAGGRFSIYASVPENLTDTIKEKFELTIGKLSNYQKWIRSYSPSVAIDKIMEDVGFYPLLILRDQGKKAYKGILQILAALRRYEEMGHTSFRSVYERFEKMVFEKSVVANMDEDVAAVRIMNIHKAKGLEAKIVYLAHPIKKVDPESFLTKHIKRQDELSEGYFAFFKKTGFQSKEIAIPPDWEDVKLEELRYLKAEETRIVYVAATRSESALILSSSHNSNKNNPWIDLVNIENLEEITLDGEHNGVRRMKEFIKIEELLSGTKGLENWVHDSSVKTYDTWSPTENKNYRDVLNMERDSGGGKEWGSIIHDVLEKVVQGHDVTHYIKNILLKYNQPMEREKEVWKYINHFKSSQIWIDLESAEEVYTEVPIHLMVEKGDPLYNIDSSKREQTTHFVKGIIDLIYKFNGKWFIVDYKTDRPKNEQDVHTLSVFYADQIQFYKNAWEQLTGEVVSDATLYFWVNP</sequence>
<comment type="catalytic activity">
    <reaction evidence="11">
        <text>ATP + H2O = ADP + phosphate + H(+)</text>
        <dbReference type="Rhea" id="RHEA:13065"/>
        <dbReference type="ChEBI" id="CHEBI:15377"/>
        <dbReference type="ChEBI" id="CHEBI:15378"/>
        <dbReference type="ChEBI" id="CHEBI:30616"/>
        <dbReference type="ChEBI" id="CHEBI:43474"/>
        <dbReference type="ChEBI" id="CHEBI:456216"/>
        <dbReference type="EC" id="5.6.2.4"/>
    </reaction>
</comment>
<evidence type="ECO:0000256" key="3">
    <source>
        <dbReference type="ARBA" id="ARBA00022801"/>
    </source>
</evidence>
<evidence type="ECO:0000256" key="6">
    <source>
        <dbReference type="ARBA" id="ARBA00023125"/>
    </source>
</evidence>
<evidence type="ECO:0000256" key="11">
    <source>
        <dbReference type="ARBA" id="ARBA00048988"/>
    </source>
</evidence>
<evidence type="ECO:0000256" key="10">
    <source>
        <dbReference type="ARBA" id="ARBA00034808"/>
    </source>
</evidence>
<evidence type="ECO:0000256" key="4">
    <source>
        <dbReference type="ARBA" id="ARBA00022806"/>
    </source>
</evidence>
<keyword evidence="3 12" id="KW-0378">Hydrolase</keyword>
<keyword evidence="1 12" id="KW-0547">Nucleotide-binding</keyword>
<evidence type="ECO:0000313" key="16">
    <source>
        <dbReference type="Proteomes" id="UP000784880"/>
    </source>
</evidence>
<evidence type="ECO:0000313" key="15">
    <source>
        <dbReference type="EMBL" id="MBU9710148.1"/>
    </source>
</evidence>
<dbReference type="InterPro" id="IPR000212">
    <property type="entry name" value="DNA_helicase_UvrD/REP"/>
</dbReference>
<comment type="caution">
    <text evidence="15">The sequence shown here is derived from an EMBL/GenBank/DDBJ whole genome shotgun (WGS) entry which is preliminary data.</text>
</comment>
<accession>A0ABS6J9G8</accession>
<keyword evidence="5 12" id="KW-0067">ATP-binding</keyword>
<keyword evidence="7" id="KW-0234">DNA repair</keyword>
<dbReference type="PROSITE" id="PS51198">
    <property type="entry name" value="UVRD_HELICASE_ATP_BIND"/>
    <property type="match status" value="1"/>
</dbReference>
<organism evidence="15 16">
    <name type="scientific">Evansella tamaricis</name>
    <dbReference type="NCBI Taxonomy" id="2069301"/>
    <lineage>
        <taxon>Bacteria</taxon>
        <taxon>Bacillati</taxon>
        <taxon>Bacillota</taxon>
        <taxon>Bacilli</taxon>
        <taxon>Bacillales</taxon>
        <taxon>Bacillaceae</taxon>
        <taxon>Evansella</taxon>
    </lineage>
</organism>
<dbReference type="RefSeq" id="WP_217064045.1">
    <property type="nucleotide sequence ID" value="NZ_JAHQCS010000001.1"/>
</dbReference>
<reference evidence="15 16" key="1">
    <citation type="submission" date="2021-06" db="EMBL/GenBank/DDBJ databases">
        <title>Bacillus sp. RD4P76, an endophyte from a halophyte.</title>
        <authorList>
            <person name="Sun J.-Q."/>
        </authorList>
    </citation>
    <scope>NUCLEOTIDE SEQUENCE [LARGE SCALE GENOMIC DNA]</scope>
    <source>
        <strain evidence="15 16">CGMCC 1.15917</strain>
    </source>
</reference>
<dbReference type="PANTHER" id="PTHR11070:SF2">
    <property type="entry name" value="ATP-DEPENDENT DNA HELICASE SRS2"/>
    <property type="match status" value="1"/>
</dbReference>
<proteinExistence type="predicted"/>